<dbReference type="Gene3D" id="2.40.160.50">
    <property type="entry name" value="membrane protein fhac: a member of the omp85/tpsb transporter family"/>
    <property type="match status" value="1"/>
</dbReference>
<dbReference type="Pfam" id="PF01103">
    <property type="entry name" value="Omp85"/>
    <property type="match status" value="1"/>
</dbReference>
<dbReference type="EMBL" id="UINC01018280">
    <property type="protein sequence ID" value="SVA76650.1"/>
    <property type="molecule type" value="Genomic_DNA"/>
</dbReference>
<dbReference type="GO" id="GO:0019867">
    <property type="term" value="C:outer membrane"/>
    <property type="evidence" value="ECO:0007669"/>
    <property type="project" value="InterPro"/>
</dbReference>
<evidence type="ECO:0000256" key="1">
    <source>
        <dbReference type="ARBA" id="ARBA00004370"/>
    </source>
</evidence>
<protein>
    <recommendedName>
        <fullName evidence="3">Bacterial surface antigen (D15) domain-containing protein</fullName>
    </recommendedName>
</protein>
<evidence type="ECO:0000256" key="2">
    <source>
        <dbReference type="ARBA" id="ARBA00023136"/>
    </source>
</evidence>
<proteinExistence type="predicted"/>
<gene>
    <name evidence="4" type="ORF">METZ01_LOCUS129504</name>
</gene>
<reference evidence="4" key="1">
    <citation type="submission" date="2018-05" db="EMBL/GenBank/DDBJ databases">
        <authorList>
            <person name="Lanie J.A."/>
            <person name="Ng W.-L."/>
            <person name="Kazmierczak K.M."/>
            <person name="Andrzejewski T.M."/>
            <person name="Davidsen T.M."/>
            <person name="Wayne K.J."/>
            <person name="Tettelin H."/>
            <person name="Glass J.I."/>
            <person name="Rusch D."/>
            <person name="Podicherti R."/>
            <person name="Tsui H.-C.T."/>
            <person name="Winkler M.E."/>
        </authorList>
    </citation>
    <scope>NUCLEOTIDE SEQUENCE</scope>
</reference>
<dbReference type="InterPro" id="IPR000184">
    <property type="entry name" value="Bac_surfAg_D15"/>
</dbReference>
<feature type="domain" description="Bacterial surface antigen (D15)" evidence="3">
    <location>
        <begin position="264"/>
        <end position="388"/>
    </location>
</feature>
<comment type="subcellular location">
    <subcellularLocation>
        <location evidence="1">Membrane</location>
    </subcellularLocation>
</comment>
<name>A0A381YI75_9ZZZZ</name>
<sequence length="439" mass="49745">MKIIILVGSLFGQEKDIHIPSIDFDTVTDSLSQMMNREKSLSLEYRLHSFSIDPDHSNYHSIDKSTLVDTLIISGADEIRTNVMNQISNPFIIEPIGIGFNEVGETLVQRYYFLRQKPAYEFGLLNNNLGATIHFTPEFESYFSGIFGMSNENNNWEIQGQIDLHLENLIQTAGILDLYWNRTDSLSQIIQFEIMEPHPFGWEVGTHLTYHHEVVGGLYSVIETKSMLQITVPMLNQINVGYSSGKTHPTEKGELNGYEKIRFRAFSFSSSKDTRNKRFLPTQGTKITSSIDAGLQSENGFLKSEANFQYLHPFTKNVHGLVRWMGYGIHGFDSDIPKSRYVLFGGNSTLRGFREQSFAATQFQIATFEAAFQPGQGFQTNLFLDVGSKRLVIIENKKIGYGFGLTQLNEKSLIKVQYALAFGQGLSNGKLHIKWISRL</sequence>
<evidence type="ECO:0000313" key="4">
    <source>
        <dbReference type="EMBL" id="SVA76650.1"/>
    </source>
</evidence>
<accession>A0A381YI75</accession>
<keyword evidence="2" id="KW-0472">Membrane</keyword>
<organism evidence="4">
    <name type="scientific">marine metagenome</name>
    <dbReference type="NCBI Taxonomy" id="408172"/>
    <lineage>
        <taxon>unclassified sequences</taxon>
        <taxon>metagenomes</taxon>
        <taxon>ecological metagenomes</taxon>
    </lineage>
</organism>
<dbReference type="AlphaFoldDB" id="A0A381YI75"/>
<evidence type="ECO:0000259" key="3">
    <source>
        <dbReference type="Pfam" id="PF01103"/>
    </source>
</evidence>